<dbReference type="Proteomes" id="UP001363460">
    <property type="component" value="Chromosome"/>
</dbReference>
<keyword evidence="5" id="KW-1185">Reference proteome</keyword>
<sequence>MKLSHRRSAWRILAATAVSWAALALPSAWAETVRYNVVAGGENVGWMVVDREQDEVRIDYHVDNNGRGPKHKEHLVLDAQGYPTLWTIDGTSLFGGAINERFERTGDRVRWTSQADSGEAPVSAGRLYVANDASPWSLALYANALSDAPQQTLDVAPGGRITLTEVRRLPLKGGTVNAVVYRLTGLNLAPSYLLLDDKGDLIGGLGGLIREDLAEEEPALRRLQAELETQRIREIQSRFAQAFDAPVRFRNVRIFQPETGDLSPLSEVTVFGDRIATILPETGGPRRADVYEIDGEGGTLVPGLHDMHAHNNTQSGLNYLLAGVTSTRDMGNDNARLIDLIGEIERGELPGPRIVRNGMLEGRSPYSVRTGFLADTLEEALEAVRWYADHGYWQLKIYNSLHPEWVAPVAAEAHRLGLGVTGHVPAFVTPDQALASGYDEISHINQLMLGWLLEPGEDSRTPLRLTAMARGATLDMDSERVQRTIRTMVEQKSALDVTAVTLETLMMSRAGEIPPMAAAFIDNMPIGYQRYRRRAFVDINTPEADAAYRGGFQKILETIKRLHDAGVTLLPGTDDTLGLTVHREMELFTLAGLTPAEALTASTLTPERYMGRDQDLGSIARGKMADFFLVPGDPTQDINAIRAIRLVMKGGAAYQPAEIYPEMGIRPFASGVTIHAPAQPTKRTETADTPSALFGPEGLEGHYH</sequence>
<dbReference type="RefSeq" id="WP_338575176.1">
    <property type="nucleotide sequence ID" value="NZ_CP146369.1"/>
</dbReference>
<dbReference type="InterPro" id="IPR011059">
    <property type="entry name" value="Metal-dep_hydrolase_composite"/>
</dbReference>
<gene>
    <name evidence="4" type="ORF">V8J38_09205</name>
</gene>
<evidence type="ECO:0000259" key="3">
    <source>
        <dbReference type="Pfam" id="PF01979"/>
    </source>
</evidence>
<dbReference type="InterPro" id="IPR006680">
    <property type="entry name" value="Amidohydro-rel"/>
</dbReference>
<evidence type="ECO:0000256" key="2">
    <source>
        <dbReference type="SAM" id="SignalP"/>
    </source>
</evidence>
<feature type="region of interest" description="Disordered" evidence="1">
    <location>
        <begin position="679"/>
        <end position="704"/>
    </location>
</feature>
<feature type="domain" description="Amidohydrolase-related" evidence="3">
    <location>
        <begin position="320"/>
        <end position="651"/>
    </location>
</feature>
<evidence type="ECO:0000313" key="4">
    <source>
        <dbReference type="EMBL" id="WWT53448.1"/>
    </source>
</evidence>
<feature type="signal peptide" evidence="2">
    <location>
        <begin position="1"/>
        <end position="30"/>
    </location>
</feature>
<dbReference type="SUPFAM" id="SSF51556">
    <property type="entry name" value="Metallo-dependent hydrolases"/>
    <property type="match status" value="1"/>
</dbReference>
<dbReference type="PANTHER" id="PTHR43135:SF3">
    <property type="entry name" value="ALPHA-D-RIBOSE 1-METHYLPHOSPHONATE 5-TRIPHOSPHATE DIPHOSPHATASE"/>
    <property type="match status" value="1"/>
</dbReference>
<evidence type="ECO:0000313" key="5">
    <source>
        <dbReference type="Proteomes" id="UP001363460"/>
    </source>
</evidence>
<dbReference type="PANTHER" id="PTHR43135">
    <property type="entry name" value="ALPHA-D-RIBOSE 1-METHYLPHOSPHONATE 5-TRIPHOSPHATE DIPHOSPHATASE"/>
    <property type="match status" value="1"/>
</dbReference>
<proteinExistence type="predicted"/>
<evidence type="ECO:0000256" key="1">
    <source>
        <dbReference type="SAM" id="MobiDB-lite"/>
    </source>
</evidence>
<dbReference type="SUPFAM" id="SSF51338">
    <property type="entry name" value="Composite domain of metallo-dependent hydrolases"/>
    <property type="match status" value="1"/>
</dbReference>
<reference evidence="4 5" key="1">
    <citation type="submission" date="2024-02" db="EMBL/GenBank/DDBJ databases">
        <title>Distribution and functional of Brevundimonas-related endobacteria within Verticillium dahliae.</title>
        <authorList>
            <person name="Zeng H."/>
        </authorList>
    </citation>
    <scope>NUCLEOTIDE SEQUENCE [LARGE SCALE GENOMIC DNA]</scope>
    <source>
        <strain evidence="4 5">TRM 44200</strain>
    </source>
</reference>
<keyword evidence="2" id="KW-0732">Signal</keyword>
<name>A0ABZ2I8S7_9CAUL</name>
<dbReference type="Gene3D" id="3.20.20.140">
    <property type="entry name" value="Metal-dependent hydrolases"/>
    <property type="match status" value="1"/>
</dbReference>
<protein>
    <submittedName>
        <fullName evidence="4">Amidohydrolase family protein</fullName>
    </submittedName>
</protein>
<dbReference type="EMBL" id="CP146369">
    <property type="protein sequence ID" value="WWT53448.1"/>
    <property type="molecule type" value="Genomic_DNA"/>
</dbReference>
<organism evidence="4 5">
    <name type="scientific">Brevundimonas olei</name>
    <dbReference type="NCBI Taxonomy" id="657642"/>
    <lineage>
        <taxon>Bacteria</taxon>
        <taxon>Pseudomonadati</taxon>
        <taxon>Pseudomonadota</taxon>
        <taxon>Alphaproteobacteria</taxon>
        <taxon>Caulobacterales</taxon>
        <taxon>Caulobacteraceae</taxon>
        <taxon>Brevundimonas</taxon>
    </lineage>
</organism>
<feature type="chain" id="PRO_5046056608" evidence="2">
    <location>
        <begin position="31"/>
        <end position="704"/>
    </location>
</feature>
<dbReference type="InterPro" id="IPR032466">
    <property type="entry name" value="Metal_Hydrolase"/>
</dbReference>
<accession>A0ABZ2I8S7</accession>
<dbReference type="InterPro" id="IPR051781">
    <property type="entry name" value="Metallo-dep_Hydrolase"/>
</dbReference>
<dbReference type="Gene3D" id="2.30.40.10">
    <property type="entry name" value="Urease, subunit C, domain 1"/>
    <property type="match status" value="1"/>
</dbReference>
<dbReference type="Pfam" id="PF01979">
    <property type="entry name" value="Amidohydro_1"/>
    <property type="match status" value="1"/>
</dbReference>